<protein>
    <submittedName>
        <fullName evidence="5">mRNA-decapping enzyme-like protein</fullName>
    </submittedName>
</protein>
<accession>A0A1U8BB48</accession>
<dbReference type="GO" id="GO:0003729">
    <property type="term" value="F:mRNA binding"/>
    <property type="evidence" value="ECO:0000318"/>
    <property type="project" value="GO_Central"/>
</dbReference>
<feature type="compositionally biased region" description="Polar residues" evidence="3">
    <location>
        <begin position="58"/>
        <end position="72"/>
    </location>
</feature>
<gene>
    <name evidence="5" type="primary">LOC104612674</name>
</gene>
<sequence>MNIGNTPGGAISGQLHQSSATIPLSSHTPSVVPSPVPALQMPSALPASSTPIMPLLDTTESNGSNRATNLVKPSSFFTPPPSSSALLSPISSMSTAPPLHPAVNLQCPYGTPLLQPFPPPTPPPSLTPAPAPAPAPNYGPVINRDKVRDALLRLVQVRQIKRITRYTRTYLVRNFGLRLVNATGEASLVSVGSSWTTMMTEVE</sequence>
<evidence type="ECO:0000313" key="5">
    <source>
        <dbReference type="RefSeq" id="XP_010278497.1"/>
    </source>
</evidence>
<dbReference type="OMA" id="NLQCPYG"/>
<reference evidence="5" key="1">
    <citation type="submission" date="2025-08" db="UniProtKB">
        <authorList>
            <consortium name="RefSeq"/>
        </authorList>
    </citation>
    <scope>IDENTIFICATION</scope>
</reference>
<feature type="region of interest" description="Disordered" evidence="3">
    <location>
        <begin position="50"/>
        <end position="78"/>
    </location>
</feature>
<evidence type="ECO:0000256" key="2">
    <source>
        <dbReference type="ARBA" id="ARBA00022490"/>
    </source>
</evidence>
<evidence type="ECO:0000256" key="3">
    <source>
        <dbReference type="SAM" id="MobiDB-lite"/>
    </source>
</evidence>
<dbReference type="InParanoid" id="A0A1U8BB48"/>
<dbReference type="STRING" id="4432.A0A1U8BB48"/>
<keyword evidence="4" id="KW-1185">Reference proteome</keyword>
<dbReference type="InterPro" id="IPR010334">
    <property type="entry name" value="Dcp1"/>
</dbReference>
<dbReference type="Proteomes" id="UP000189703">
    <property type="component" value="Unplaced"/>
</dbReference>
<dbReference type="OrthoDB" id="440673at2759"/>
<dbReference type="GO" id="GO:0000932">
    <property type="term" value="C:P-body"/>
    <property type="evidence" value="ECO:0000318"/>
    <property type="project" value="GO_Central"/>
</dbReference>
<dbReference type="KEGG" id="nnu:104612674"/>
<dbReference type="eggNOG" id="KOG2868">
    <property type="taxonomic scope" value="Eukaryota"/>
</dbReference>
<dbReference type="PANTHER" id="PTHR16290">
    <property type="entry name" value="TRANSCRIPTION FACTOR SMIF DECAPPING ENZYME DCP1"/>
    <property type="match status" value="1"/>
</dbReference>
<dbReference type="GeneID" id="104612674"/>
<evidence type="ECO:0000313" key="4">
    <source>
        <dbReference type="Proteomes" id="UP000189703"/>
    </source>
</evidence>
<evidence type="ECO:0000256" key="1">
    <source>
        <dbReference type="ARBA" id="ARBA00004496"/>
    </source>
</evidence>
<dbReference type="PANTHER" id="PTHR16290:SF0">
    <property type="entry name" value="DECAPPING PROTEIN 1, ISOFORM A"/>
    <property type="match status" value="1"/>
</dbReference>
<dbReference type="GO" id="GO:0000290">
    <property type="term" value="P:deadenylation-dependent decapping of nuclear-transcribed mRNA"/>
    <property type="evidence" value="ECO:0000318"/>
    <property type="project" value="GO_Central"/>
</dbReference>
<organism evidence="4 5">
    <name type="scientific">Nelumbo nucifera</name>
    <name type="common">Sacred lotus</name>
    <dbReference type="NCBI Taxonomy" id="4432"/>
    <lineage>
        <taxon>Eukaryota</taxon>
        <taxon>Viridiplantae</taxon>
        <taxon>Streptophyta</taxon>
        <taxon>Embryophyta</taxon>
        <taxon>Tracheophyta</taxon>
        <taxon>Spermatophyta</taxon>
        <taxon>Magnoliopsida</taxon>
        <taxon>Proteales</taxon>
        <taxon>Nelumbonaceae</taxon>
        <taxon>Nelumbo</taxon>
    </lineage>
</organism>
<keyword evidence="2" id="KW-0963">Cytoplasm</keyword>
<name>A0A1U8BB48_NELNU</name>
<dbReference type="GO" id="GO:0031087">
    <property type="term" value="P:deadenylation-independent decapping of nuclear-transcribed mRNA"/>
    <property type="evidence" value="ECO:0000318"/>
    <property type="project" value="GO_Central"/>
</dbReference>
<comment type="subcellular location">
    <subcellularLocation>
        <location evidence="1">Cytoplasm</location>
    </subcellularLocation>
</comment>
<dbReference type="GO" id="GO:0008047">
    <property type="term" value="F:enzyme activator activity"/>
    <property type="evidence" value="ECO:0007669"/>
    <property type="project" value="InterPro"/>
</dbReference>
<dbReference type="AlphaFoldDB" id="A0A1U8BB48"/>
<dbReference type="RefSeq" id="XP_010278497.1">
    <property type="nucleotide sequence ID" value="XM_010280195.1"/>
</dbReference>
<proteinExistence type="predicted"/>